<name>A0ABY2WRA4_9FLAO</name>
<dbReference type="InterPro" id="IPR021953">
    <property type="entry name" value="DUF3570"/>
</dbReference>
<evidence type="ECO:0000313" key="2">
    <source>
        <dbReference type="Proteomes" id="UP000751614"/>
    </source>
</evidence>
<gene>
    <name evidence="1" type="ORF">FGG15_06940</name>
</gene>
<dbReference type="Proteomes" id="UP000751614">
    <property type="component" value="Unassembled WGS sequence"/>
</dbReference>
<sequence>MAANISFIQQSKNRVIPVFLLFGLLSSIGWSQQTNTSYAKKVLETSEIDLLFSYYEQDGNNAAVTGGEGTEELTDATSSIVLRMPMNVDDVLTVDVGLSAYTSASSSNVNPLDGGNVTATAFDASSGESRKDLLAYINPSYQHSSKDRNTIWSADLYFSTEYDYFSFGFGGSYTRLFNEKNTELTVGGRVYLDKWNAIYPIELRSGFFDDRVTGNGTYNPNFSEFDKETRNSYSLSLSFSQILTKKMQGALFVDLVRQNGLLSTPFQRVHFGDTEDFFIDDFQLADDVERLPDSRFKLPVGGRLNYYLNDFLILRSYYRYYWDDWGITSHTASLEVPVKLTDKFTLYPTYRFYSQSAADHFYPKEGALSTSTFYTSDYDLSKYDAHQYGLGVQYKDIFANTKVFTFGLKTIDLRFNQYDRSDGLNASIITLGTTFVGN</sequence>
<proteinExistence type="predicted"/>
<dbReference type="EMBL" id="VCNI01000001">
    <property type="protein sequence ID" value="TMU57275.1"/>
    <property type="molecule type" value="Genomic_DNA"/>
</dbReference>
<protein>
    <submittedName>
        <fullName evidence="1">DUF3570 domain-containing protein</fullName>
    </submittedName>
</protein>
<comment type="caution">
    <text evidence="1">The sequence shown here is derived from an EMBL/GenBank/DDBJ whole genome shotgun (WGS) entry which is preliminary data.</text>
</comment>
<accession>A0ABY2WRA4</accession>
<reference evidence="1 2" key="1">
    <citation type="submission" date="2019-05" db="EMBL/GenBank/DDBJ databases">
        <title>Flagellimonas sp. AsT0115, sp. nov., isolated from a marine red algae, Asparagopsis taxiformis.</title>
        <authorList>
            <person name="Kim J."/>
            <person name="Jeong S.E."/>
            <person name="Jeon C.O."/>
        </authorList>
    </citation>
    <scope>NUCLEOTIDE SEQUENCE [LARGE SCALE GENOMIC DNA]</scope>
    <source>
        <strain evidence="1 2">AsT0115</strain>
    </source>
</reference>
<dbReference type="RefSeq" id="WP_138834595.1">
    <property type="nucleotide sequence ID" value="NZ_VCNI01000001.1"/>
</dbReference>
<evidence type="ECO:0000313" key="1">
    <source>
        <dbReference type="EMBL" id="TMU57275.1"/>
    </source>
</evidence>
<organism evidence="1 2">
    <name type="scientific">Flagellimonas algicola</name>
    <dbReference type="NCBI Taxonomy" id="2583815"/>
    <lineage>
        <taxon>Bacteria</taxon>
        <taxon>Pseudomonadati</taxon>
        <taxon>Bacteroidota</taxon>
        <taxon>Flavobacteriia</taxon>
        <taxon>Flavobacteriales</taxon>
        <taxon>Flavobacteriaceae</taxon>
        <taxon>Flagellimonas</taxon>
    </lineage>
</organism>
<dbReference type="Pfam" id="PF12094">
    <property type="entry name" value="DUF3570"/>
    <property type="match status" value="1"/>
</dbReference>
<keyword evidence="2" id="KW-1185">Reference proteome</keyword>